<evidence type="ECO:0000256" key="4">
    <source>
        <dbReference type="ARBA" id="ARBA00012557"/>
    </source>
</evidence>
<reference evidence="14" key="1">
    <citation type="submission" date="2006-10" db="EMBL/GenBank/DDBJ databases">
        <authorList>
            <person name="Amadeo P."/>
            <person name="Zhao Q."/>
            <person name="Wortman J."/>
            <person name="Fraser-Liggett C."/>
            <person name="Carlton J."/>
        </authorList>
    </citation>
    <scope>NUCLEOTIDE SEQUENCE</scope>
    <source>
        <strain evidence="14">G3</strain>
    </source>
</reference>
<evidence type="ECO:0000256" key="12">
    <source>
        <dbReference type="SAM" id="Phobius"/>
    </source>
</evidence>
<evidence type="ECO:0000256" key="8">
    <source>
        <dbReference type="ARBA" id="ARBA00022741"/>
    </source>
</evidence>
<accession>A2E6X0</accession>
<dbReference type="KEGG" id="tva:4769560"/>
<dbReference type="EMBL" id="DS113316">
    <property type="protein sequence ID" value="EAY11606.1"/>
    <property type="molecule type" value="Genomic_DNA"/>
</dbReference>
<comment type="similarity">
    <text evidence="3">Belongs to the glycosyltransferase 31 family. Beta3-Gal-T subfamily.</text>
</comment>
<evidence type="ECO:0000256" key="3">
    <source>
        <dbReference type="ARBA" id="ARBA00006462"/>
    </source>
</evidence>
<keyword evidence="6" id="KW-0808">Transferase</keyword>
<keyword evidence="11 12" id="KW-0472">Membrane</keyword>
<dbReference type="Gene3D" id="3.90.550.50">
    <property type="match status" value="1"/>
</dbReference>
<gene>
    <name evidence="14" type="ORF">TVAG_081780</name>
</gene>
<comment type="pathway">
    <text evidence="2">Protein modification; protein glycosylation.</text>
</comment>
<evidence type="ECO:0000313" key="15">
    <source>
        <dbReference type="Proteomes" id="UP000001542"/>
    </source>
</evidence>
<keyword evidence="10 12" id="KW-1133">Transmembrane helix</keyword>
<dbReference type="Pfam" id="PF02434">
    <property type="entry name" value="Fringe"/>
    <property type="match status" value="1"/>
</dbReference>
<proteinExistence type="inferred from homology"/>
<evidence type="ECO:0000313" key="14">
    <source>
        <dbReference type="EMBL" id="EAY11606.1"/>
    </source>
</evidence>
<name>A2E6X0_TRIV3</name>
<dbReference type="AlphaFoldDB" id="A2E6X0"/>
<evidence type="ECO:0000256" key="9">
    <source>
        <dbReference type="ARBA" id="ARBA00022968"/>
    </source>
</evidence>
<sequence length="359" mass="41588">MKEWEISKVQYEAYPCNVQFVILGSETSKIFRQIDYPGQWFYAQTRFLPAMYKTQQMYPNASFYIFGDDDTYFFKSALVDFLKTKDPNQVIGYGKSYCSWDFVQFLQPAPISCHKFLQGGAGVVLTNRLLSTVAPHLINCSNKFNSARFAGSMRFGICAARFLPKNDWELTVARGLDELFYSKTPETEVSQFGLSVSPITFHKLSVKDFEYIRTARYVDFQIKKQHYEADLGDIAFTAQELVLTIPQYRLGYVPGMKIICPFTHEEFNVSSKWKPIIKKKKLVGAQQIYGPFTVKLMFKNDISPKEVIPKNYDPKTHEFTCEARTPDIVALRKDQGISIYSIIINIIVLYFLYYLRYKV</sequence>
<keyword evidence="5" id="KW-0328">Glycosyltransferase</keyword>
<evidence type="ECO:0000256" key="6">
    <source>
        <dbReference type="ARBA" id="ARBA00022679"/>
    </source>
</evidence>
<evidence type="ECO:0000256" key="10">
    <source>
        <dbReference type="ARBA" id="ARBA00022989"/>
    </source>
</evidence>
<dbReference type="VEuPathDB" id="TrichDB:TVAGG3_0492970"/>
<keyword evidence="7 12" id="KW-0812">Transmembrane</keyword>
<keyword evidence="15" id="KW-1185">Reference proteome</keyword>
<dbReference type="PANTHER" id="PTHR23033">
    <property type="entry name" value="BETA1,3-GALACTOSYLTRANSFERASE"/>
    <property type="match status" value="1"/>
</dbReference>
<dbReference type="GO" id="GO:0016020">
    <property type="term" value="C:membrane"/>
    <property type="evidence" value="ECO:0007669"/>
    <property type="project" value="UniProtKB-SubCell"/>
</dbReference>
<evidence type="ECO:0000256" key="7">
    <source>
        <dbReference type="ARBA" id="ARBA00022692"/>
    </source>
</evidence>
<dbReference type="VEuPathDB" id="TrichDB:TVAG_081780"/>
<dbReference type="InterPro" id="IPR026050">
    <property type="entry name" value="C1GALT1/C1GALT1_chp1"/>
</dbReference>
<organism evidence="14 15">
    <name type="scientific">Trichomonas vaginalis (strain ATCC PRA-98 / G3)</name>
    <dbReference type="NCBI Taxonomy" id="412133"/>
    <lineage>
        <taxon>Eukaryota</taxon>
        <taxon>Metamonada</taxon>
        <taxon>Parabasalia</taxon>
        <taxon>Trichomonadida</taxon>
        <taxon>Trichomonadidae</taxon>
        <taxon>Trichomonas</taxon>
    </lineage>
</organism>
<dbReference type="RefSeq" id="XP_001323829.1">
    <property type="nucleotide sequence ID" value="XM_001323794.1"/>
</dbReference>
<keyword evidence="8" id="KW-0547">Nucleotide-binding</keyword>
<evidence type="ECO:0000256" key="5">
    <source>
        <dbReference type="ARBA" id="ARBA00022676"/>
    </source>
</evidence>
<comment type="subcellular location">
    <subcellularLocation>
        <location evidence="1">Membrane</location>
        <topology evidence="1">Single-pass type II membrane protein</topology>
    </subcellularLocation>
</comment>
<feature type="domain" description="Fringe-like glycosyltransferase" evidence="13">
    <location>
        <begin position="60"/>
        <end position="163"/>
    </location>
</feature>
<dbReference type="GO" id="GO:0016263">
    <property type="term" value="F:glycoprotein-N-acetylgalactosamine 3-beta-galactosyltransferase activity"/>
    <property type="evidence" value="ECO:0007669"/>
    <property type="project" value="UniProtKB-EC"/>
</dbReference>
<evidence type="ECO:0000256" key="2">
    <source>
        <dbReference type="ARBA" id="ARBA00004922"/>
    </source>
</evidence>
<keyword evidence="9" id="KW-0735">Signal-anchor</keyword>
<dbReference type="OrthoDB" id="421979at2759"/>
<dbReference type="Proteomes" id="UP000001542">
    <property type="component" value="Unassembled WGS sequence"/>
</dbReference>
<evidence type="ECO:0000256" key="1">
    <source>
        <dbReference type="ARBA" id="ARBA00004606"/>
    </source>
</evidence>
<evidence type="ECO:0000256" key="11">
    <source>
        <dbReference type="ARBA" id="ARBA00023136"/>
    </source>
</evidence>
<dbReference type="InterPro" id="IPR003378">
    <property type="entry name" value="Fringe-like_glycosylTrfase"/>
</dbReference>
<dbReference type="GO" id="GO:0000166">
    <property type="term" value="F:nucleotide binding"/>
    <property type="evidence" value="ECO:0007669"/>
    <property type="project" value="UniProtKB-KW"/>
</dbReference>
<dbReference type="FunFam" id="3.90.550.50:FF:000076">
    <property type="entry name" value="Uncharacterized protein"/>
    <property type="match status" value="1"/>
</dbReference>
<dbReference type="EC" id="2.4.1.122" evidence="4"/>
<protein>
    <recommendedName>
        <fullName evidence="4">N-acetylgalactosaminide beta-1,3-galactosyltransferase</fullName>
        <ecNumber evidence="4">2.4.1.122</ecNumber>
    </recommendedName>
</protein>
<dbReference type="PANTHER" id="PTHR23033:SF47">
    <property type="entry name" value="APPLE DOMAIN-CONTAINING PROTEIN-RELATED"/>
    <property type="match status" value="1"/>
</dbReference>
<reference evidence="14" key="2">
    <citation type="journal article" date="2007" name="Science">
        <title>Draft genome sequence of the sexually transmitted pathogen Trichomonas vaginalis.</title>
        <authorList>
            <person name="Carlton J.M."/>
            <person name="Hirt R.P."/>
            <person name="Silva J.C."/>
            <person name="Delcher A.L."/>
            <person name="Schatz M."/>
            <person name="Zhao Q."/>
            <person name="Wortman J.R."/>
            <person name="Bidwell S.L."/>
            <person name="Alsmark U.C.M."/>
            <person name="Besteiro S."/>
            <person name="Sicheritz-Ponten T."/>
            <person name="Noel C.J."/>
            <person name="Dacks J.B."/>
            <person name="Foster P.G."/>
            <person name="Simillion C."/>
            <person name="Van de Peer Y."/>
            <person name="Miranda-Saavedra D."/>
            <person name="Barton G.J."/>
            <person name="Westrop G.D."/>
            <person name="Mueller S."/>
            <person name="Dessi D."/>
            <person name="Fiori P.L."/>
            <person name="Ren Q."/>
            <person name="Paulsen I."/>
            <person name="Zhang H."/>
            <person name="Bastida-Corcuera F.D."/>
            <person name="Simoes-Barbosa A."/>
            <person name="Brown M.T."/>
            <person name="Hayes R.D."/>
            <person name="Mukherjee M."/>
            <person name="Okumura C.Y."/>
            <person name="Schneider R."/>
            <person name="Smith A.J."/>
            <person name="Vanacova S."/>
            <person name="Villalvazo M."/>
            <person name="Haas B.J."/>
            <person name="Pertea M."/>
            <person name="Feldblyum T.V."/>
            <person name="Utterback T.R."/>
            <person name="Shu C.L."/>
            <person name="Osoegawa K."/>
            <person name="de Jong P.J."/>
            <person name="Hrdy I."/>
            <person name="Horvathova L."/>
            <person name="Zubacova Z."/>
            <person name="Dolezal P."/>
            <person name="Malik S.B."/>
            <person name="Logsdon J.M. Jr."/>
            <person name="Henze K."/>
            <person name="Gupta A."/>
            <person name="Wang C.C."/>
            <person name="Dunne R.L."/>
            <person name="Upcroft J.A."/>
            <person name="Upcroft P."/>
            <person name="White O."/>
            <person name="Salzberg S.L."/>
            <person name="Tang P."/>
            <person name="Chiu C.-H."/>
            <person name="Lee Y.-S."/>
            <person name="Embley T.M."/>
            <person name="Coombs G.H."/>
            <person name="Mottram J.C."/>
            <person name="Tachezy J."/>
            <person name="Fraser-Liggett C.M."/>
            <person name="Johnson P.J."/>
        </authorList>
    </citation>
    <scope>NUCLEOTIDE SEQUENCE [LARGE SCALE GENOMIC DNA]</scope>
    <source>
        <strain evidence="14">G3</strain>
    </source>
</reference>
<dbReference type="InParanoid" id="A2E6X0"/>
<evidence type="ECO:0000259" key="13">
    <source>
        <dbReference type="Pfam" id="PF02434"/>
    </source>
</evidence>
<feature type="transmembrane region" description="Helical" evidence="12">
    <location>
        <begin position="337"/>
        <end position="355"/>
    </location>
</feature>